<dbReference type="PANTHER" id="PTHR22916:SF3">
    <property type="entry name" value="UDP-GLCNAC:BETAGAL BETA-1,3-N-ACETYLGLUCOSAMINYLTRANSFERASE-LIKE PROTEIN 1"/>
    <property type="match status" value="1"/>
</dbReference>
<dbReference type="InterPro" id="IPR029044">
    <property type="entry name" value="Nucleotide-diphossugar_trans"/>
</dbReference>
<dbReference type="EMBL" id="PHHF01000081">
    <property type="protein sequence ID" value="PTD16645.1"/>
    <property type="molecule type" value="Genomic_DNA"/>
</dbReference>
<organism evidence="2 3">
    <name type="scientific">Edaphosphingomonas fennica</name>
    <dbReference type="NCBI Taxonomy" id="114404"/>
    <lineage>
        <taxon>Bacteria</taxon>
        <taxon>Pseudomonadati</taxon>
        <taxon>Pseudomonadota</taxon>
        <taxon>Alphaproteobacteria</taxon>
        <taxon>Sphingomonadales</taxon>
        <taxon>Rhizorhabdaceae</taxon>
        <taxon>Edaphosphingomonas</taxon>
    </lineage>
</organism>
<dbReference type="RefSeq" id="WP_107396009.1">
    <property type="nucleotide sequence ID" value="NZ_PHHF01000081.1"/>
</dbReference>
<evidence type="ECO:0000313" key="3">
    <source>
        <dbReference type="Proteomes" id="UP000241206"/>
    </source>
</evidence>
<proteinExistence type="predicted"/>
<dbReference type="Gene3D" id="3.90.550.10">
    <property type="entry name" value="Spore Coat Polysaccharide Biosynthesis Protein SpsA, Chain A"/>
    <property type="match status" value="1"/>
</dbReference>
<dbReference type="Proteomes" id="UP000241206">
    <property type="component" value="Unassembled WGS sequence"/>
</dbReference>
<sequence length="374" mass="41507">MQDDVDVRPADGGTMAVPVVAESASIWLSLLVPVYNVEPYLLECIGSVLDQIGDGGVEVVLLDDASTDGSPMRCEQLRAIRPDIVRLLAHPLNRGVSAARNQLLDEARGDYVWFLDSDDILLPGAIAGLEAIVAAHRPDMVLCDYRAGSGGVEDGAAMASFDGVAGRLETDCEALVQGIFSARRLHLWSKICRRELWDGIRFPVGACFEDVATVPWVVLRTRSHYYAAEPWVFYRRRPGSIMARIARTRGAFDTRRHDDLALALRGFGEALEAALPHAGVETRLAVSRFCAREYVKIGKRLLGARWRSGWGYLRGELRRYRRLAEADSPIGFDGVARHYLRRGKPVRWAALALMLLLTRSSAWVRLSRRRSVPG</sequence>
<evidence type="ECO:0000259" key="1">
    <source>
        <dbReference type="Pfam" id="PF00535"/>
    </source>
</evidence>
<protein>
    <submittedName>
        <fullName evidence="2">Glycosyl transferase family 2</fullName>
    </submittedName>
</protein>
<feature type="domain" description="Glycosyltransferase 2-like" evidence="1">
    <location>
        <begin position="29"/>
        <end position="154"/>
    </location>
</feature>
<keyword evidence="2" id="KW-0808">Transferase</keyword>
<dbReference type="InterPro" id="IPR001173">
    <property type="entry name" value="Glyco_trans_2-like"/>
</dbReference>
<dbReference type="GO" id="GO:0016758">
    <property type="term" value="F:hexosyltransferase activity"/>
    <property type="evidence" value="ECO:0007669"/>
    <property type="project" value="UniProtKB-ARBA"/>
</dbReference>
<reference evidence="2 3" key="1">
    <citation type="submission" date="2017-11" db="EMBL/GenBank/DDBJ databases">
        <title>Sphingomonas oleivorans sp. nov., isolated from oil-contaminated soil.</title>
        <authorList>
            <person name="Wang L."/>
            <person name="Chen L."/>
        </authorList>
    </citation>
    <scope>NUCLEOTIDE SEQUENCE [LARGE SCALE GENOMIC DNA]</scope>
    <source>
        <strain evidence="2 3">K101</strain>
    </source>
</reference>
<keyword evidence="3" id="KW-1185">Reference proteome</keyword>
<dbReference type="CDD" id="cd00761">
    <property type="entry name" value="Glyco_tranf_GTA_type"/>
    <property type="match status" value="1"/>
</dbReference>
<dbReference type="SUPFAM" id="SSF53448">
    <property type="entry name" value="Nucleotide-diphospho-sugar transferases"/>
    <property type="match status" value="1"/>
</dbReference>
<gene>
    <name evidence="2" type="ORF">CV103_20350</name>
</gene>
<dbReference type="AlphaFoldDB" id="A0A2T4HLH1"/>
<name>A0A2T4HLH1_9SPHN</name>
<evidence type="ECO:0000313" key="2">
    <source>
        <dbReference type="EMBL" id="PTD16645.1"/>
    </source>
</evidence>
<dbReference type="Pfam" id="PF00535">
    <property type="entry name" value="Glycos_transf_2"/>
    <property type="match status" value="1"/>
</dbReference>
<dbReference type="PANTHER" id="PTHR22916">
    <property type="entry name" value="GLYCOSYLTRANSFERASE"/>
    <property type="match status" value="1"/>
</dbReference>
<comment type="caution">
    <text evidence="2">The sequence shown here is derived from an EMBL/GenBank/DDBJ whole genome shotgun (WGS) entry which is preliminary data.</text>
</comment>
<accession>A0A2T4HLH1</accession>